<evidence type="ECO:0000313" key="4">
    <source>
        <dbReference type="EMBL" id="MBK3496552.1"/>
    </source>
</evidence>
<keyword evidence="2" id="KW-0732">Signal</keyword>
<feature type="chain" id="PRO_5045559987" evidence="2">
    <location>
        <begin position="23"/>
        <end position="202"/>
    </location>
</feature>
<comment type="caution">
    <text evidence="4">The sequence shown here is derived from an EMBL/GenBank/DDBJ whole genome shotgun (WGS) entry which is preliminary data.</text>
</comment>
<feature type="signal peptide" evidence="2">
    <location>
        <begin position="1"/>
        <end position="22"/>
    </location>
</feature>
<keyword evidence="5" id="KW-1185">Reference proteome</keyword>
<protein>
    <submittedName>
        <fullName evidence="4">Spore gernimation protein</fullName>
    </submittedName>
</protein>
<gene>
    <name evidence="4" type="ORF">JFL43_17155</name>
</gene>
<organism evidence="4 5">
    <name type="scientific">Viridibacillus soli</name>
    <dbReference type="NCBI Taxonomy" id="2798301"/>
    <lineage>
        <taxon>Bacteria</taxon>
        <taxon>Bacillati</taxon>
        <taxon>Bacillota</taxon>
        <taxon>Bacilli</taxon>
        <taxon>Bacillales</taxon>
        <taxon>Caryophanaceae</taxon>
        <taxon>Viridibacillus</taxon>
    </lineage>
</organism>
<dbReference type="Pfam" id="PF17898">
    <property type="entry name" value="GerD"/>
    <property type="match status" value="1"/>
</dbReference>
<reference evidence="4 5" key="1">
    <citation type="submission" date="2020-12" db="EMBL/GenBank/DDBJ databases">
        <title>YIM B01967 draft genome.</title>
        <authorList>
            <person name="Yan X."/>
        </authorList>
    </citation>
    <scope>NUCLEOTIDE SEQUENCE [LARGE SCALE GENOMIC DNA]</scope>
    <source>
        <strain evidence="4 5">YIM B01967</strain>
    </source>
</reference>
<proteinExistence type="predicted"/>
<feature type="region of interest" description="Disordered" evidence="1">
    <location>
        <begin position="173"/>
        <end position="202"/>
    </location>
</feature>
<name>A0ABS1HAT4_9BACL</name>
<evidence type="ECO:0000256" key="2">
    <source>
        <dbReference type="SAM" id="SignalP"/>
    </source>
</evidence>
<dbReference type="InterPro" id="IPR041262">
    <property type="entry name" value="GerD_central"/>
</dbReference>
<sequence length="202" mass="23053">MVKKIILSFSFVVFLYGCSANQQNTQSYDEMKKIVLDSLQSEDGKKAMRQLLEDSSFRDMLILEHEDVKKAIEETMLSKEAEAYWKKQFEDPKFRETFAKSMKKEQEGVMKDLMKDASFQKDLEQFFGQPDMQKQLEKILKSANSKENLEKVIAETIESPLLQEKWLKLIQSVGEPSGGEEKSKGGKSSSDSGGEKGKQGEK</sequence>
<evidence type="ECO:0000259" key="3">
    <source>
        <dbReference type="Pfam" id="PF17898"/>
    </source>
</evidence>
<dbReference type="PROSITE" id="PS51257">
    <property type="entry name" value="PROKAR_LIPOPROTEIN"/>
    <property type="match status" value="1"/>
</dbReference>
<feature type="compositionally biased region" description="Basic and acidic residues" evidence="1">
    <location>
        <begin position="193"/>
        <end position="202"/>
    </location>
</feature>
<accession>A0ABS1HAT4</accession>
<dbReference type="RefSeq" id="WP_198517828.1">
    <property type="nucleotide sequence ID" value="NZ_JAEOAH010000035.1"/>
</dbReference>
<evidence type="ECO:0000256" key="1">
    <source>
        <dbReference type="SAM" id="MobiDB-lite"/>
    </source>
</evidence>
<dbReference type="Proteomes" id="UP000618943">
    <property type="component" value="Unassembled WGS sequence"/>
</dbReference>
<dbReference type="EMBL" id="JAEOAH010000035">
    <property type="protein sequence ID" value="MBK3496552.1"/>
    <property type="molecule type" value="Genomic_DNA"/>
</dbReference>
<evidence type="ECO:0000313" key="5">
    <source>
        <dbReference type="Proteomes" id="UP000618943"/>
    </source>
</evidence>
<dbReference type="NCBIfam" id="NF040801">
    <property type="entry name" value="spore_GerD"/>
    <property type="match status" value="1"/>
</dbReference>
<feature type="domain" description="Spore germination GerD central core" evidence="3">
    <location>
        <begin position="61"/>
        <end position="172"/>
    </location>
</feature>